<dbReference type="EMBL" id="LR134384">
    <property type="protein sequence ID" value="VEH15489.1"/>
    <property type="molecule type" value="Genomic_DNA"/>
</dbReference>
<sequence>MKTKQGFNLRNICGEYIIVAEGELNIDFSNIISMNESSAFLWKNIQGKEFTCEDLVKLLTNEYEVDETTAAKDVAALVETWREAGILE</sequence>
<reference evidence="1 2" key="1">
    <citation type="submission" date="2018-12" db="EMBL/GenBank/DDBJ databases">
        <authorList>
            <consortium name="Pathogen Informatics"/>
        </authorList>
    </citation>
    <scope>NUCLEOTIDE SEQUENCE [LARGE SCALE GENOMIC DNA]</scope>
    <source>
        <strain evidence="1 2">NCTC13071</strain>
    </source>
</reference>
<dbReference type="InterPro" id="IPR041881">
    <property type="entry name" value="PqqD_sf"/>
</dbReference>
<dbReference type="AlphaFoldDB" id="A0A448L684"/>
<dbReference type="Proteomes" id="UP000274578">
    <property type="component" value="Chromosome 1"/>
</dbReference>
<protein>
    <recommendedName>
        <fullName evidence="3">Coenzyme PQQ synthesis protein D (PqqD)</fullName>
    </recommendedName>
</protein>
<dbReference type="Gene3D" id="1.10.10.1150">
    <property type="entry name" value="Coenzyme PQQ synthesis protein D (PqqD)"/>
    <property type="match status" value="1"/>
</dbReference>
<dbReference type="KEGG" id="poc:NCTC13071_01493"/>
<dbReference type="Pfam" id="PF05402">
    <property type="entry name" value="PqqD"/>
    <property type="match status" value="1"/>
</dbReference>
<dbReference type="RefSeq" id="WP_018920154.1">
    <property type="nucleotide sequence ID" value="NZ_LR134384.1"/>
</dbReference>
<dbReference type="InterPro" id="IPR008792">
    <property type="entry name" value="PQQD"/>
</dbReference>
<proteinExistence type="predicted"/>
<gene>
    <name evidence="1" type="ORF">NCTC13071_01493</name>
</gene>
<evidence type="ECO:0000313" key="1">
    <source>
        <dbReference type="EMBL" id="VEH15489.1"/>
    </source>
</evidence>
<name>A0A448L684_9BACT</name>
<evidence type="ECO:0008006" key="3">
    <source>
        <dbReference type="Google" id="ProtNLM"/>
    </source>
</evidence>
<organism evidence="1 2">
    <name type="scientific">Segatella oris</name>
    <dbReference type="NCBI Taxonomy" id="28135"/>
    <lineage>
        <taxon>Bacteria</taxon>
        <taxon>Pseudomonadati</taxon>
        <taxon>Bacteroidota</taxon>
        <taxon>Bacteroidia</taxon>
        <taxon>Bacteroidales</taxon>
        <taxon>Prevotellaceae</taxon>
        <taxon>Segatella</taxon>
    </lineage>
</organism>
<dbReference type="GeneID" id="85012314"/>
<accession>A0A448L684</accession>
<evidence type="ECO:0000313" key="2">
    <source>
        <dbReference type="Proteomes" id="UP000274578"/>
    </source>
</evidence>